<evidence type="ECO:0000256" key="2">
    <source>
        <dbReference type="ARBA" id="ARBA00006175"/>
    </source>
</evidence>
<feature type="transmembrane region" description="Helical" evidence="8">
    <location>
        <begin position="124"/>
        <end position="146"/>
    </location>
</feature>
<keyword evidence="4 7" id="KW-0812">Transmembrane</keyword>
<gene>
    <name evidence="9" type="primary">glpF</name>
    <name evidence="9" type="ORF">VPAL9027_01360</name>
</gene>
<organism evidence="9 10">
    <name type="scientific">Vibrio palustris</name>
    <dbReference type="NCBI Taxonomy" id="1918946"/>
    <lineage>
        <taxon>Bacteria</taxon>
        <taxon>Pseudomonadati</taxon>
        <taxon>Pseudomonadota</taxon>
        <taxon>Gammaproteobacteria</taxon>
        <taxon>Vibrionales</taxon>
        <taxon>Vibrionaceae</taxon>
        <taxon>Vibrio</taxon>
    </lineage>
</organism>
<reference evidence="9 10" key="1">
    <citation type="submission" date="2017-02" db="EMBL/GenBank/DDBJ databases">
        <authorList>
            <person name="Peterson S.W."/>
        </authorList>
    </citation>
    <scope>NUCLEOTIDE SEQUENCE [LARGE SCALE GENOMIC DNA]</scope>
    <source>
        <strain evidence="9 10">CECT 9027</strain>
    </source>
</reference>
<dbReference type="InterPro" id="IPR000425">
    <property type="entry name" value="MIP"/>
</dbReference>
<sequence>MFERSFFLIVCFRKRLFMQNGLNVGVNNDDNNKGMKMDTNRKPTLIGQCIAEFIGTGLLIFFGVGCVAAAVLTGAQFGQWEISIIWGFGVAVAIYCTAGVSGAHLNPAVTIALTAFHGFNKAKALPYIIAQCAGAFCSAALIYALYSPLFTQYEITHNITRGSEAALATAGIFSTYPNPLLSFGGAFFVEFTITAVLMLAILALGDEHNGAPRGPIAPLLIGIVIAVIGGSLGPLTGFAMNPARDFGPKLFAYLAGWDYALTGAKDIPYFIVPILAPIAGACFGGWLYPKAIAAYLPQQGHGCTIPNQCEPTEENEQAHA</sequence>
<dbReference type="PROSITE" id="PS00221">
    <property type="entry name" value="MIP"/>
    <property type="match status" value="1"/>
</dbReference>
<dbReference type="InterPro" id="IPR023271">
    <property type="entry name" value="Aquaporin-like"/>
</dbReference>
<evidence type="ECO:0000313" key="9">
    <source>
        <dbReference type="EMBL" id="SJL83394.1"/>
    </source>
</evidence>
<feature type="transmembrane region" description="Helical" evidence="8">
    <location>
        <begin position="183"/>
        <end position="204"/>
    </location>
</feature>
<keyword evidence="6 8" id="KW-0472">Membrane</keyword>
<evidence type="ECO:0000256" key="5">
    <source>
        <dbReference type="ARBA" id="ARBA00022989"/>
    </source>
</evidence>
<dbReference type="Proteomes" id="UP000189475">
    <property type="component" value="Unassembled WGS sequence"/>
</dbReference>
<comment type="subcellular location">
    <subcellularLocation>
        <location evidence="1">Membrane</location>
        <topology evidence="1">Multi-pass membrane protein</topology>
    </subcellularLocation>
</comment>
<dbReference type="EMBL" id="FUFT01000002">
    <property type="protein sequence ID" value="SJL83394.1"/>
    <property type="molecule type" value="Genomic_DNA"/>
</dbReference>
<dbReference type="STRING" id="1918946.VPAL9027_01360"/>
<dbReference type="GO" id="GO:0015254">
    <property type="term" value="F:glycerol channel activity"/>
    <property type="evidence" value="ECO:0007669"/>
    <property type="project" value="TreeGrafter"/>
</dbReference>
<evidence type="ECO:0000256" key="1">
    <source>
        <dbReference type="ARBA" id="ARBA00004141"/>
    </source>
</evidence>
<evidence type="ECO:0000256" key="4">
    <source>
        <dbReference type="ARBA" id="ARBA00022692"/>
    </source>
</evidence>
<feature type="transmembrane region" description="Helical" evidence="8">
    <location>
        <begin position="267"/>
        <end position="288"/>
    </location>
</feature>
<feature type="transmembrane region" description="Helical" evidence="8">
    <location>
        <begin position="84"/>
        <end position="103"/>
    </location>
</feature>
<dbReference type="PANTHER" id="PTHR43829:SF9">
    <property type="entry name" value="AQUAPORIN-9"/>
    <property type="match status" value="1"/>
</dbReference>
<accession>A0A1R4B3A0</accession>
<keyword evidence="5 8" id="KW-1133">Transmembrane helix</keyword>
<comment type="similarity">
    <text evidence="2 7">Belongs to the MIP/aquaporin (TC 1.A.8) family.</text>
</comment>
<evidence type="ECO:0000256" key="3">
    <source>
        <dbReference type="ARBA" id="ARBA00022448"/>
    </source>
</evidence>
<keyword evidence="3 7" id="KW-0813">Transport</keyword>
<dbReference type="PRINTS" id="PR00783">
    <property type="entry name" value="MINTRINSICP"/>
</dbReference>
<feature type="transmembrane region" description="Helical" evidence="8">
    <location>
        <begin position="216"/>
        <end position="240"/>
    </location>
</feature>
<proteinExistence type="inferred from homology"/>
<keyword evidence="10" id="KW-1185">Reference proteome</keyword>
<feature type="transmembrane region" description="Helical" evidence="8">
    <location>
        <begin position="45"/>
        <end position="72"/>
    </location>
</feature>
<dbReference type="GO" id="GO:0005886">
    <property type="term" value="C:plasma membrane"/>
    <property type="evidence" value="ECO:0007669"/>
    <property type="project" value="TreeGrafter"/>
</dbReference>
<dbReference type="AlphaFoldDB" id="A0A1R4B3A0"/>
<evidence type="ECO:0000313" key="10">
    <source>
        <dbReference type="Proteomes" id="UP000189475"/>
    </source>
</evidence>
<protein>
    <submittedName>
        <fullName evidence="9">Glycerol uptake facilitator protein</fullName>
    </submittedName>
</protein>
<name>A0A1R4B3A0_9VIBR</name>
<dbReference type="Pfam" id="PF00230">
    <property type="entry name" value="MIP"/>
    <property type="match status" value="1"/>
</dbReference>
<evidence type="ECO:0000256" key="7">
    <source>
        <dbReference type="RuleBase" id="RU000477"/>
    </source>
</evidence>
<dbReference type="CDD" id="cd00333">
    <property type="entry name" value="MIP"/>
    <property type="match status" value="1"/>
</dbReference>
<dbReference type="NCBIfam" id="TIGR00861">
    <property type="entry name" value="MIP"/>
    <property type="match status" value="1"/>
</dbReference>
<dbReference type="InterPro" id="IPR022357">
    <property type="entry name" value="MIP_CS"/>
</dbReference>
<dbReference type="SUPFAM" id="SSF81338">
    <property type="entry name" value="Aquaporin-like"/>
    <property type="match status" value="1"/>
</dbReference>
<dbReference type="InterPro" id="IPR050363">
    <property type="entry name" value="MIP/Aquaporin"/>
</dbReference>
<evidence type="ECO:0000256" key="6">
    <source>
        <dbReference type="ARBA" id="ARBA00023136"/>
    </source>
</evidence>
<evidence type="ECO:0000256" key="8">
    <source>
        <dbReference type="SAM" id="Phobius"/>
    </source>
</evidence>
<dbReference type="PANTHER" id="PTHR43829">
    <property type="entry name" value="AQUAPORIN OR AQUAGLYCEROPORIN RELATED"/>
    <property type="match status" value="1"/>
</dbReference>
<dbReference type="Gene3D" id="1.20.1080.10">
    <property type="entry name" value="Glycerol uptake facilitator protein"/>
    <property type="match status" value="1"/>
</dbReference>